<keyword evidence="4" id="KW-1185">Reference proteome</keyword>
<dbReference type="AlphaFoldDB" id="A0AAE3YJ57"/>
<name>A0AAE3YJ57_9MICC</name>
<dbReference type="GO" id="GO:0043799">
    <property type="term" value="F:glycine oxidase activity"/>
    <property type="evidence" value="ECO:0007669"/>
    <property type="project" value="UniProtKB-EC"/>
</dbReference>
<dbReference type="Proteomes" id="UP001247307">
    <property type="component" value="Unassembled WGS sequence"/>
</dbReference>
<protein>
    <submittedName>
        <fullName evidence="3">Glycine oxidase</fullName>
        <ecNumber evidence="3">1.4.3.19</ecNumber>
    </submittedName>
</protein>
<dbReference type="GO" id="GO:0005737">
    <property type="term" value="C:cytoplasm"/>
    <property type="evidence" value="ECO:0007669"/>
    <property type="project" value="TreeGrafter"/>
</dbReference>
<dbReference type="EC" id="1.4.3.19" evidence="3"/>
<organism evidence="3 4">
    <name type="scientific">Falsarthrobacter nasiphocae</name>
    <dbReference type="NCBI Taxonomy" id="189863"/>
    <lineage>
        <taxon>Bacteria</taxon>
        <taxon>Bacillati</taxon>
        <taxon>Actinomycetota</taxon>
        <taxon>Actinomycetes</taxon>
        <taxon>Micrococcales</taxon>
        <taxon>Micrococcaceae</taxon>
        <taxon>Falsarthrobacter</taxon>
    </lineage>
</organism>
<dbReference type="RefSeq" id="WP_309852783.1">
    <property type="nucleotide sequence ID" value="NZ_BAAAIU010000004.1"/>
</dbReference>
<reference evidence="3" key="1">
    <citation type="submission" date="2023-07" db="EMBL/GenBank/DDBJ databases">
        <title>Sequencing the genomes of 1000 actinobacteria strains.</title>
        <authorList>
            <person name="Klenk H.-P."/>
        </authorList>
    </citation>
    <scope>NUCLEOTIDE SEQUENCE</scope>
    <source>
        <strain evidence="3">DSM 13988</strain>
    </source>
</reference>
<proteinExistence type="predicted"/>
<dbReference type="Gene3D" id="3.30.9.10">
    <property type="entry name" value="D-Amino Acid Oxidase, subunit A, domain 2"/>
    <property type="match status" value="1"/>
</dbReference>
<dbReference type="SUPFAM" id="SSF54373">
    <property type="entry name" value="FAD-linked reductases, C-terminal domain"/>
    <property type="match status" value="1"/>
</dbReference>
<dbReference type="InterPro" id="IPR006076">
    <property type="entry name" value="FAD-dep_OxRdtase"/>
</dbReference>
<feature type="domain" description="FAD dependent oxidoreductase" evidence="2">
    <location>
        <begin position="10"/>
        <end position="370"/>
    </location>
</feature>
<dbReference type="SUPFAM" id="SSF51905">
    <property type="entry name" value="FAD/NAD(P)-binding domain"/>
    <property type="match status" value="1"/>
</dbReference>
<gene>
    <name evidence="3" type="ORF">J2S35_001888</name>
</gene>
<dbReference type="EMBL" id="JAVDUI010000001">
    <property type="protein sequence ID" value="MDR6892948.1"/>
    <property type="molecule type" value="Genomic_DNA"/>
</dbReference>
<evidence type="ECO:0000313" key="4">
    <source>
        <dbReference type="Proteomes" id="UP001247307"/>
    </source>
</evidence>
<accession>A0AAE3YJ57</accession>
<dbReference type="InterPro" id="IPR036188">
    <property type="entry name" value="FAD/NAD-bd_sf"/>
</dbReference>
<sequence length="389" mass="40974">MSGTRTAAHVVIGAGVIGLATAWELASRGEDVLVLDPTPGRGASWAAAGMIAPVSEQVPGEEALAAFTRASAAMHTDFLARLVVPGEDADVDLGRTGTLVVAVDQADVRELALTERLLAAEPGRAEQRLTVREARRLEPALSPRIGAALRVETDQWLDPRRLASRLMAALESRRPGSVVRERALSVVAASGGGGDDAGWRIETTAGEVSAQRTVIVAAALGTSVLRTPAAPHTPLHAERGDVLRIRPLDREDVPGRVIRAFVRGRQTYIVPRADGTVVIGATVRTDDVSGTHVGATLDLLNDAVEVVPALRESTLEDITTRDRPATRDHLPVLGVAQSPAGDAMPGLVWATGFDRHGVLLAPWAARSVADHVLAGQPFPQPVNPYRSAS</sequence>
<keyword evidence="1 3" id="KW-0560">Oxidoreductase</keyword>
<evidence type="ECO:0000256" key="1">
    <source>
        <dbReference type="ARBA" id="ARBA00023002"/>
    </source>
</evidence>
<dbReference type="Gene3D" id="3.50.50.60">
    <property type="entry name" value="FAD/NAD(P)-binding domain"/>
    <property type="match status" value="1"/>
</dbReference>
<dbReference type="Pfam" id="PF01266">
    <property type="entry name" value="DAO"/>
    <property type="match status" value="1"/>
</dbReference>
<dbReference type="PANTHER" id="PTHR13847:SF289">
    <property type="entry name" value="GLYCINE OXIDASE"/>
    <property type="match status" value="1"/>
</dbReference>
<evidence type="ECO:0000313" key="3">
    <source>
        <dbReference type="EMBL" id="MDR6892948.1"/>
    </source>
</evidence>
<evidence type="ECO:0000259" key="2">
    <source>
        <dbReference type="Pfam" id="PF01266"/>
    </source>
</evidence>
<comment type="caution">
    <text evidence="3">The sequence shown here is derived from an EMBL/GenBank/DDBJ whole genome shotgun (WGS) entry which is preliminary data.</text>
</comment>
<dbReference type="PANTHER" id="PTHR13847">
    <property type="entry name" value="SARCOSINE DEHYDROGENASE-RELATED"/>
    <property type="match status" value="1"/>
</dbReference>